<keyword evidence="1" id="KW-0732">Signal</keyword>
<evidence type="ECO:0000313" key="2">
    <source>
        <dbReference type="EMBL" id="ETP35325.1"/>
    </source>
</evidence>
<accession>W2YJV5</accession>
<feature type="signal peptide" evidence="1">
    <location>
        <begin position="1"/>
        <end position="17"/>
    </location>
</feature>
<name>W2YJV5_PHYNI</name>
<dbReference type="AlphaFoldDB" id="W2YJV5"/>
<proteinExistence type="predicted"/>
<organism evidence="2 3">
    <name type="scientific">Phytophthora nicotianae P10297</name>
    <dbReference type="NCBI Taxonomy" id="1317064"/>
    <lineage>
        <taxon>Eukaryota</taxon>
        <taxon>Sar</taxon>
        <taxon>Stramenopiles</taxon>
        <taxon>Oomycota</taxon>
        <taxon>Peronosporomycetes</taxon>
        <taxon>Peronosporales</taxon>
        <taxon>Peronosporaceae</taxon>
        <taxon>Phytophthora</taxon>
    </lineage>
</organism>
<reference evidence="2 3" key="1">
    <citation type="submission" date="2013-11" db="EMBL/GenBank/DDBJ databases">
        <title>The Genome Sequence of Phytophthora parasitica P10297.</title>
        <authorList>
            <consortium name="The Broad Institute Genomics Platform"/>
            <person name="Russ C."/>
            <person name="Tyler B."/>
            <person name="Panabieres F."/>
            <person name="Shan W."/>
            <person name="Tripathy S."/>
            <person name="Grunwald N."/>
            <person name="Machado M."/>
            <person name="Johnson C.S."/>
            <person name="Walker B."/>
            <person name="Young S.K."/>
            <person name="Zeng Q."/>
            <person name="Gargeya S."/>
            <person name="Fitzgerald M."/>
            <person name="Haas B."/>
            <person name="Abouelleil A."/>
            <person name="Allen A.W."/>
            <person name="Alvarado L."/>
            <person name="Arachchi H.M."/>
            <person name="Berlin A.M."/>
            <person name="Chapman S.B."/>
            <person name="Gainer-Dewar J."/>
            <person name="Goldberg J."/>
            <person name="Griggs A."/>
            <person name="Gujja S."/>
            <person name="Hansen M."/>
            <person name="Howarth C."/>
            <person name="Imamovic A."/>
            <person name="Ireland A."/>
            <person name="Larimer J."/>
            <person name="McCowan C."/>
            <person name="Murphy C."/>
            <person name="Pearson M."/>
            <person name="Poon T.W."/>
            <person name="Priest M."/>
            <person name="Roberts A."/>
            <person name="Saif S."/>
            <person name="Shea T."/>
            <person name="Sisk P."/>
            <person name="Sykes S."/>
            <person name="Wortman J."/>
            <person name="Nusbaum C."/>
            <person name="Birren B."/>
        </authorList>
    </citation>
    <scope>NUCLEOTIDE SEQUENCE [LARGE SCALE GENOMIC DNA]</scope>
    <source>
        <strain evidence="2 3">P10297</strain>
    </source>
</reference>
<feature type="chain" id="PRO_5004829640" evidence="1">
    <location>
        <begin position="18"/>
        <end position="133"/>
    </location>
</feature>
<sequence>MVMSLCSVLLVPEDVQGQAVVSVPVYGTCDTIVGSTATVRLSTPPHATVQVSASTARRRQVGVNEYDSGSPGEWLRKAVVGVSNGNYVTGHVVRYNGNYITIRTLLGEFNSRTVELEKVTPVLCFLTDCGSRI</sequence>
<protein>
    <submittedName>
        <fullName evidence="2">Uncharacterized protein</fullName>
    </submittedName>
</protein>
<comment type="caution">
    <text evidence="2">The sequence shown here is derived from an EMBL/GenBank/DDBJ whole genome shotgun (WGS) entry which is preliminary data.</text>
</comment>
<dbReference type="EMBL" id="ANIY01003464">
    <property type="protein sequence ID" value="ETP35325.1"/>
    <property type="molecule type" value="Genomic_DNA"/>
</dbReference>
<evidence type="ECO:0000256" key="1">
    <source>
        <dbReference type="SAM" id="SignalP"/>
    </source>
</evidence>
<gene>
    <name evidence="2" type="ORF">F442_16452</name>
</gene>
<dbReference type="OrthoDB" id="99404at2759"/>
<evidence type="ECO:0000313" key="3">
    <source>
        <dbReference type="Proteomes" id="UP000018948"/>
    </source>
</evidence>
<dbReference type="Proteomes" id="UP000018948">
    <property type="component" value="Unassembled WGS sequence"/>
</dbReference>